<sequence length="306" mass="33083">MALHSILNATEPRRTRASKLNKCTHTHKSTSDRIRVSTKRRTQPKVVQAAAPVKATKPIALPRTLHRPEFQHVSRDALSAVLPQCDGVNAAFVRAHLENYGAHMWNVVSSTRFVLPTSTQLPEEVPITVNNASASAPTHVMAIHGPPAANGVRPVSLYPAHAVVLAAHCARLPAFSPSQAEIVPEAVPAQMTVPVRGVSLPSPPMFGTLLKYLYEKDATALLATLLPVALPNLAECEDFPRESLARMLATTYSSQQLLSDHIHRVHGLWLDVCALGVHDMVLYATMDLAWETLLEALAISTGAGAQ</sequence>
<comment type="caution">
    <text evidence="2">The sequence shown here is derived from an EMBL/GenBank/DDBJ whole genome shotgun (WGS) entry which is preliminary data.</text>
</comment>
<evidence type="ECO:0000313" key="2">
    <source>
        <dbReference type="EMBL" id="TRM61554.1"/>
    </source>
</evidence>
<reference evidence="2 3" key="1">
    <citation type="journal article" date="2019" name="New Phytol.">
        <title>Comparative genomics reveals unique wood-decay strategies and fruiting body development in the Schizophyllaceae.</title>
        <authorList>
            <person name="Almasi E."/>
            <person name="Sahu N."/>
            <person name="Krizsan K."/>
            <person name="Balint B."/>
            <person name="Kovacs G.M."/>
            <person name="Kiss B."/>
            <person name="Cseklye J."/>
            <person name="Drula E."/>
            <person name="Henrissat B."/>
            <person name="Nagy I."/>
            <person name="Chovatia M."/>
            <person name="Adam C."/>
            <person name="LaButti K."/>
            <person name="Lipzen A."/>
            <person name="Riley R."/>
            <person name="Grigoriev I.V."/>
            <person name="Nagy L.G."/>
        </authorList>
    </citation>
    <scope>NUCLEOTIDE SEQUENCE [LARGE SCALE GENOMIC DNA]</scope>
    <source>
        <strain evidence="2 3">NL-1724</strain>
    </source>
</reference>
<keyword evidence="3" id="KW-1185">Reference proteome</keyword>
<feature type="region of interest" description="Disordered" evidence="1">
    <location>
        <begin position="1"/>
        <end position="31"/>
    </location>
</feature>
<proteinExistence type="predicted"/>
<dbReference type="AlphaFoldDB" id="A0A550C9T6"/>
<organism evidence="2 3">
    <name type="scientific">Schizophyllum amplum</name>
    <dbReference type="NCBI Taxonomy" id="97359"/>
    <lineage>
        <taxon>Eukaryota</taxon>
        <taxon>Fungi</taxon>
        <taxon>Dikarya</taxon>
        <taxon>Basidiomycota</taxon>
        <taxon>Agaricomycotina</taxon>
        <taxon>Agaricomycetes</taxon>
        <taxon>Agaricomycetidae</taxon>
        <taxon>Agaricales</taxon>
        <taxon>Schizophyllaceae</taxon>
        <taxon>Schizophyllum</taxon>
    </lineage>
</organism>
<protein>
    <submittedName>
        <fullName evidence="2">CLP1-like protein</fullName>
    </submittedName>
</protein>
<dbReference type="Proteomes" id="UP000320762">
    <property type="component" value="Unassembled WGS sequence"/>
</dbReference>
<gene>
    <name evidence="2" type="ORF">BD626DRAFT_631666</name>
</gene>
<evidence type="ECO:0000313" key="3">
    <source>
        <dbReference type="Proteomes" id="UP000320762"/>
    </source>
</evidence>
<dbReference type="OrthoDB" id="2570975at2759"/>
<name>A0A550C9T6_9AGAR</name>
<accession>A0A550C9T6</accession>
<feature type="compositionally biased region" description="Basic residues" evidence="1">
    <location>
        <begin position="15"/>
        <end position="28"/>
    </location>
</feature>
<evidence type="ECO:0000256" key="1">
    <source>
        <dbReference type="SAM" id="MobiDB-lite"/>
    </source>
</evidence>
<dbReference type="EMBL" id="VDMD01000016">
    <property type="protein sequence ID" value="TRM61554.1"/>
    <property type="molecule type" value="Genomic_DNA"/>
</dbReference>